<organism evidence="2 3">
    <name type="scientific">Bradyrhizobium frederickii</name>
    <dbReference type="NCBI Taxonomy" id="2560054"/>
    <lineage>
        <taxon>Bacteria</taxon>
        <taxon>Pseudomonadati</taxon>
        <taxon>Pseudomonadota</taxon>
        <taxon>Alphaproteobacteria</taxon>
        <taxon>Hyphomicrobiales</taxon>
        <taxon>Nitrobacteraceae</taxon>
        <taxon>Bradyrhizobium</taxon>
    </lineage>
</organism>
<feature type="transmembrane region" description="Helical" evidence="1">
    <location>
        <begin position="57"/>
        <end position="75"/>
    </location>
</feature>
<feature type="transmembrane region" description="Helical" evidence="1">
    <location>
        <begin position="228"/>
        <end position="250"/>
    </location>
</feature>
<sequence>MTISTVSVRSKRQGASLDIRRSVTRLRGVSLVAMLALLPQQAWAATGLDGAAMRWPYALPFAGLLLSIALGPLLFPKIWHHHYGKVAAAWSLAALVSLVIFAGGTATLAALVHAMLAEYLGFIVLLFSLYVVAGGILITGDIKATPAINVGILALGTLGASIVGTTGAAMILIRPLIRANRPRRHNAHVIVFFIILVANVGGALSPLGDPPLFVGFLHGVDFFWTTRTIWLQTALVAGLLLAIFVAVDVWRFRSEPLREEAGSAKPVRIRGLVNLVLIAAIVASLLMSAMWKSGIAFDVLGTKLELEDIARNSALLAIAALSVWLTPDEHRLANGFTWEPIREVAKLFAGIFVAIIPVIAMLNAGHHGAFAWLLSAVTGPDGAPREVAYFWFTGLMSAFLDNAPTYLLFFELAGGDPHVLMHEMSGTLASISMGAVYMGALTYIGNAPNFMVSSIASENGIEMPSFFGYLLRASAVLIPLFLLLTFLPIAPMPHWH</sequence>
<feature type="transmembrane region" description="Helical" evidence="1">
    <location>
        <begin position="389"/>
        <end position="413"/>
    </location>
</feature>
<proteinExistence type="predicted"/>
<dbReference type="AlphaFoldDB" id="A0A4Y9NY17"/>
<feature type="transmembrane region" description="Helical" evidence="1">
    <location>
        <begin position="466"/>
        <end position="490"/>
    </location>
</feature>
<feature type="transmembrane region" description="Helical" evidence="1">
    <location>
        <begin position="150"/>
        <end position="177"/>
    </location>
</feature>
<feature type="transmembrane region" description="Helical" evidence="1">
    <location>
        <begin position="189"/>
        <end position="208"/>
    </location>
</feature>
<keyword evidence="1" id="KW-0812">Transmembrane</keyword>
<feature type="transmembrane region" description="Helical" evidence="1">
    <location>
        <begin position="87"/>
        <end position="112"/>
    </location>
</feature>
<comment type="caution">
    <text evidence="2">The sequence shown here is derived from an EMBL/GenBank/DDBJ whole genome shotgun (WGS) entry which is preliminary data.</text>
</comment>
<dbReference type="InterPro" id="IPR031566">
    <property type="entry name" value="CitMHS_2"/>
</dbReference>
<evidence type="ECO:0000313" key="3">
    <source>
        <dbReference type="Proteomes" id="UP000297700"/>
    </source>
</evidence>
<evidence type="ECO:0000313" key="2">
    <source>
        <dbReference type="EMBL" id="TFV72764.1"/>
    </source>
</evidence>
<feature type="transmembrane region" description="Helical" evidence="1">
    <location>
        <begin position="347"/>
        <end position="369"/>
    </location>
</feature>
<name>A0A4Y9NY17_9BRAD</name>
<feature type="transmembrane region" description="Helical" evidence="1">
    <location>
        <begin position="271"/>
        <end position="289"/>
    </location>
</feature>
<reference evidence="2 3" key="1">
    <citation type="submission" date="2019-03" db="EMBL/GenBank/DDBJ databases">
        <title>Bradyrhizobium strains diversity.</title>
        <authorList>
            <person name="Urquiaga M.C.O."/>
            <person name="Hungria M."/>
            <person name="Delamuta J.R.M."/>
            <person name="Klepa M.S."/>
        </authorList>
    </citation>
    <scope>NUCLEOTIDE SEQUENCE [LARGE SCALE GENOMIC DNA]</scope>
    <source>
        <strain evidence="2 3">CNPSo 3426</strain>
    </source>
</reference>
<gene>
    <name evidence="2" type="ORF">E4K64_23070</name>
</gene>
<keyword evidence="1" id="KW-1133">Transmembrane helix</keyword>
<dbReference type="EMBL" id="SPQS01000013">
    <property type="protein sequence ID" value="TFV72764.1"/>
    <property type="molecule type" value="Genomic_DNA"/>
</dbReference>
<feature type="transmembrane region" description="Helical" evidence="1">
    <location>
        <begin position="119"/>
        <end position="138"/>
    </location>
</feature>
<keyword evidence="1" id="KW-0472">Membrane</keyword>
<dbReference type="Pfam" id="PF16980">
    <property type="entry name" value="CitMHS_2"/>
    <property type="match status" value="1"/>
</dbReference>
<evidence type="ECO:0000256" key="1">
    <source>
        <dbReference type="SAM" id="Phobius"/>
    </source>
</evidence>
<accession>A0A4Y9NY17</accession>
<protein>
    <submittedName>
        <fullName evidence="2">Sodium:proton antiporter</fullName>
    </submittedName>
</protein>
<dbReference type="Proteomes" id="UP000297700">
    <property type="component" value="Unassembled WGS sequence"/>
</dbReference>
<feature type="transmembrane region" description="Helical" evidence="1">
    <location>
        <begin position="425"/>
        <end position="446"/>
    </location>
</feature>